<proteinExistence type="inferred from homology"/>
<feature type="domain" description="Amine oxidase" evidence="5">
    <location>
        <begin position="38"/>
        <end position="458"/>
    </location>
</feature>
<dbReference type="InterPro" id="IPR001613">
    <property type="entry name" value="Flavin_amine_oxidase"/>
</dbReference>
<feature type="signal peptide" evidence="4">
    <location>
        <begin position="1"/>
        <end position="24"/>
    </location>
</feature>
<feature type="non-terminal residue" evidence="6">
    <location>
        <position position="663"/>
    </location>
</feature>
<organism evidence="6 7">
    <name type="scientific">Porites evermanni</name>
    <dbReference type="NCBI Taxonomy" id="104178"/>
    <lineage>
        <taxon>Eukaryota</taxon>
        <taxon>Metazoa</taxon>
        <taxon>Cnidaria</taxon>
        <taxon>Anthozoa</taxon>
        <taxon>Hexacorallia</taxon>
        <taxon>Scleractinia</taxon>
        <taxon>Fungiina</taxon>
        <taxon>Poritidae</taxon>
        <taxon>Porites</taxon>
    </lineage>
</organism>
<evidence type="ECO:0000259" key="5">
    <source>
        <dbReference type="Pfam" id="PF01593"/>
    </source>
</evidence>
<evidence type="ECO:0000313" key="7">
    <source>
        <dbReference type="Proteomes" id="UP001159427"/>
    </source>
</evidence>
<evidence type="ECO:0000256" key="3">
    <source>
        <dbReference type="RuleBase" id="RU362067"/>
    </source>
</evidence>
<comment type="similarity">
    <text evidence="3">Belongs to the flavin monoamine oxidase family.</text>
</comment>
<keyword evidence="3" id="KW-0274">FAD</keyword>
<keyword evidence="7" id="KW-1185">Reference proteome</keyword>
<dbReference type="Proteomes" id="UP001159427">
    <property type="component" value="Unassembled WGS sequence"/>
</dbReference>
<dbReference type="PANTHER" id="PTHR10742:SF313">
    <property type="entry name" value="AMINE OXIDASE"/>
    <property type="match status" value="1"/>
</dbReference>
<feature type="chain" id="PRO_5046138713" description="Amine oxidase" evidence="4">
    <location>
        <begin position="25"/>
        <end position="663"/>
    </location>
</feature>
<comment type="cofactor">
    <cofactor evidence="1 3">
        <name>FAD</name>
        <dbReference type="ChEBI" id="CHEBI:57692"/>
    </cofactor>
</comment>
<dbReference type="Gene3D" id="3.90.660.10">
    <property type="match status" value="1"/>
</dbReference>
<dbReference type="Pfam" id="PF01593">
    <property type="entry name" value="Amino_oxidase"/>
    <property type="match status" value="2"/>
</dbReference>
<reference evidence="6 7" key="1">
    <citation type="submission" date="2022-05" db="EMBL/GenBank/DDBJ databases">
        <authorList>
            <consortium name="Genoscope - CEA"/>
            <person name="William W."/>
        </authorList>
    </citation>
    <scope>NUCLEOTIDE SEQUENCE [LARGE SCALE GENOMIC DNA]</scope>
</reference>
<evidence type="ECO:0000256" key="1">
    <source>
        <dbReference type="ARBA" id="ARBA00001974"/>
    </source>
</evidence>
<accession>A0ABN8QKJ8</accession>
<evidence type="ECO:0000256" key="2">
    <source>
        <dbReference type="ARBA" id="ARBA00023002"/>
    </source>
</evidence>
<sequence length="663" mass="74729">MAVKSVFLLAAFLTGCDIITKVAAVQKNTTVLILGGGISGIAAAKTLSDHGIKDFIILEGTDRIGGRMRKMEFFNNTIELGANWIQGVKNNPIEDLALKCGLKGKAEVRSFVIRNETGYNTTMKGKMAQLKYDEEVLDEIRLQRRKLHQADISMRVALRLANWLPLTPEEDATEYFEYDFEYAVPPKYISLRTWIADNGSIHSVGGEQFFVTDPRGYVHIVDCLADMFLEPKDPRLQLNTTVTEVKWNENGVYVTSDNGDVYSADYALVTFSIGVLKSGLVKFTPQLPNWKLEAIFKINMVVYTKIFLKFPEKFWDDNEYILYASKRRGYYTMMQNLEADSRLPKGTNILLVTVTGDESARLEYQSDEQTQEEIMEVLKNMYGPNIPEPLGIHYPKWGRDRYFFGCWSNLPIGISSDDYVNLQKPVGSVFFSGEATHELYNGYVHGGYITGMQQAEKIAMCVQKAVFLTCCAIITKVAAKQKNTTVLILGGGISGIAAAKTLSDHGIKDFIILEGTDRIGGRMRKMQFFNTTIELGANWIQGVKNNPITDLALVCGLKGKLENGNFVIRNESGFNTTMKGNMAQLKRSEDILDKIRLHRRKLHKRDISIRVALRLANWLPVTPEEDAAEYFQYDFQYAVPPKYISLETWIPDNGTIHSLTGEQ</sequence>
<keyword evidence="4" id="KW-0732">Signal</keyword>
<keyword evidence="3" id="KW-0285">Flavoprotein</keyword>
<dbReference type="SUPFAM" id="SSF54373">
    <property type="entry name" value="FAD-linked reductases, C-terminal domain"/>
    <property type="match status" value="1"/>
</dbReference>
<protein>
    <recommendedName>
        <fullName evidence="3">Amine oxidase</fullName>
        <ecNumber evidence="3">1.4.3.-</ecNumber>
    </recommendedName>
</protein>
<dbReference type="EMBL" id="CALNXI010001291">
    <property type="protein sequence ID" value="CAH3163624.1"/>
    <property type="molecule type" value="Genomic_DNA"/>
</dbReference>
<evidence type="ECO:0000256" key="4">
    <source>
        <dbReference type="SAM" id="SignalP"/>
    </source>
</evidence>
<dbReference type="SUPFAM" id="SSF51905">
    <property type="entry name" value="FAD/NAD(P)-binding domain"/>
    <property type="match status" value="2"/>
</dbReference>
<dbReference type="InterPro" id="IPR050281">
    <property type="entry name" value="Flavin_monoamine_oxidase"/>
</dbReference>
<dbReference type="InterPro" id="IPR036188">
    <property type="entry name" value="FAD/NAD-bd_sf"/>
</dbReference>
<dbReference type="PROSITE" id="PS51257">
    <property type="entry name" value="PROKAR_LIPOPROTEIN"/>
    <property type="match status" value="1"/>
</dbReference>
<dbReference type="EC" id="1.4.3.-" evidence="3"/>
<dbReference type="Gene3D" id="3.50.50.60">
    <property type="entry name" value="FAD/NAD(P)-binding domain"/>
    <property type="match status" value="2"/>
</dbReference>
<dbReference type="InterPro" id="IPR002937">
    <property type="entry name" value="Amino_oxidase"/>
</dbReference>
<keyword evidence="2 3" id="KW-0560">Oxidoreductase</keyword>
<comment type="caution">
    <text evidence="6">The sequence shown here is derived from an EMBL/GenBank/DDBJ whole genome shotgun (WGS) entry which is preliminary data.</text>
</comment>
<name>A0ABN8QKJ8_9CNID</name>
<dbReference type="PRINTS" id="PR00757">
    <property type="entry name" value="AMINEOXDASEF"/>
</dbReference>
<gene>
    <name evidence="6" type="ORF">PEVE_00004643</name>
</gene>
<evidence type="ECO:0000313" key="6">
    <source>
        <dbReference type="EMBL" id="CAH3163624.1"/>
    </source>
</evidence>
<dbReference type="PANTHER" id="PTHR10742">
    <property type="entry name" value="FLAVIN MONOAMINE OXIDASE"/>
    <property type="match status" value="1"/>
</dbReference>
<feature type="domain" description="Amine oxidase" evidence="5">
    <location>
        <begin position="493"/>
        <end position="562"/>
    </location>
</feature>